<dbReference type="Pfam" id="PF12682">
    <property type="entry name" value="Flavodoxin_4"/>
    <property type="match status" value="1"/>
</dbReference>
<dbReference type="AlphaFoldDB" id="A0A2G6KKT8"/>
<dbReference type="SUPFAM" id="SSF52218">
    <property type="entry name" value="Flavoproteins"/>
    <property type="match status" value="1"/>
</dbReference>
<evidence type="ECO:0000259" key="1">
    <source>
        <dbReference type="PROSITE" id="PS50902"/>
    </source>
</evidence>
<organism evidence="2 3">
    <name type="scientific">candidate division KSB3 bacterium</name>
    <dbReference type="NCBI Taxonomy" id="2044937"/>
    <lineage>
        <taxon>Bacteria</taxon>
        <taxon>candidate division KSB3</taxon>
    </lineage>
</organism>
<feature type="domain" description="Flavodoxin-like" evidence="1">
    <location>
        <begin position="3"/>
        <end position="158"/>
    </location>
</feature>
<dbReference type="EMBL" id="PDSK01000021">
    <property type="protein sequence ID" value="PIE36273.1"/>
    <property type="molecule type" value="Genomic_DNA"/>
</dbReference>
<evidence type="ECO:0000313" key="2">
    <source>
        <dbReference type="EMBL" id="PIE36273.1"/>
    </source>
</evidence>
<proteinExistence type="predicted"/>
<dbReference type="InterPro" id="IPR008254">
    <property type="entry name" value="Flavodoxin/NO_synth"/>
</dbReference>
<evidence type="ECO:0000313" key="3">
    <source>
        <dbReference type="Proteomes" id="UP000230821"/>
    </source>
</evidence>
<dbReference type="PANTHER" id="PTHR39201">
    <property type="entry name" value="EXPORTED PROTEIN-RELATED"/>
    <property type="match status" value="1"/>
</dbReference>
<name>A0A2G6KKT8_9BACT</name>
<protein>
    <submittedName>
        <fullName evidence="2">Flavodoxin</fullName>
    </submittedName>
</protein>
<accession>A0A2G6KKT8</accession>
<reference evidence="2 3" key="1">
    <citation type="submission" date="2017-10" db="EMBL/GenBank/DDBJ databases">
        <title>Novel microbial diversity and functional potential in the marine mammal oral microbiome.</title>
        <authorList>
            <person name="Dudek N.K."/>
            <person name="Sun C.L."/>
            <person name="Burstein D."/>
            <person name="Kantor R.S."/>
            <person name="Aliaga Goltsman D.S."/>
            <person name="Bik E.M."/>
            <person name="Thomas B.C."/>
            <person name="Banfield J.F."/>
            <person name="Relman D.A."/>
        </authorList>
    </citation>
    <scope>NUCLEOTIDE SEQUENCE [LARGE SCALE GENOMIC DNA]</scope>
    <source>
        <strain evidence="2">DOLJORAL78_47_16</strain>
    </source>
</reference>
<dbReference type="PANTHER" id="PTHR39201:SF1">
    <property type="entry name" value="FLAVODOXIN-LIKE DOMAIN-CONTAINING PROTEIN"/>
    <property type="match status" value="1"/>
</dbReference>
<comment type="caution">
    <text evidence="2">The sequence shown here is derived from an EMBL/GenBank/DDBJ whole genome shotgun (WGS) entry which is preliminary data.</text>
</comment>
<sequence>MKKIVIFYSFEGNTRLIATAIAKTLDADILELTPKEEIQSTGIMKYVWGGKAALMNTKPELLPCDKHIQEYDLLFIGTPVWAWTFAPPLNTFFATQVLVNKKIALFCCHGGAKGKIFSKMTRALTHNQILGEADFKDPLKHHTEANLEKAKKWAESIMNNLSTA</sequence>
<dbReference type="InterPro" id="IPR029039">
    <property type="entry name" value="Flavoprotein-like_sf"/>
</dbReference>
<dbReference type="Proteomes" id="UP000230821">
    <property type="component" value="Unassembled WGS sequence"/>
</dbReference>
<dbReference type="Gene3D" id="3.40.50.360">
    <property type="match status" value="1"/>
</dbReference>
<dbReference type="PROSITE" id="PS50902">
    <property type="entry name" value="FLAVODOXIN_LIKE"/>
    <property type="match status" value="1"/>
</dbReference>
<dbReference type="GO" id="GO:0010181">
    <property type="term" value="F:FMN binding"/>
    <property type="evidence" value="ECO:0007669"/>
    <property type="project" value="InterPro"/>
</dbReference>
<gene>
    <name evidence="2" type="ORF">CSA56_00685</name>
</gene>